<accession>A0AA96EPS9</accession>
<name>A0AA96EPS9_9VIRU</name>
<dbReference type="EMBL" id="OR343189">
    <property type="protein sequence ID" value="WNL50088.1"/>
    <property type="molecule type" value="Genomic_DNA"/>
</dbReference>
<gene>
    <name evidence="2" type="ORF">MarDSR_049</name>
</gene>
<dbReference type="Pfam" id="PF10544">
    <property type="entry name" value="T5orf172"/>
    <property type="match status" value="1"/>
</dbReference>
<feature type="domain" description="Bacteriophage T5 Orf172 DNA-binding" evidence="1">
    <location>
        <begin position="6"/>
        <end position="89"/>
    </location>
</feature>
<dbReference type="InterPro" id="IPR018306">
    <property type="entry name" value="Phage_T5_Orf172_DNA-bd"/>
</dbReference>
<evidence type="ECO:0000259" key="1">
    <source>
        <dbReference type="Pfam" id="PF10544"/>
    </source>
</evidence>
<evidence type="ECO:0000313" key="2">
    <source>
        <dbReference type="EMBL" id="WNL50088.1"/>
    </source>
</evidence>
<sequence length="529" mass="61341">MNKTNGHVYLVSNKLYPENVFKLGMSKNIEQRLRSYGKDRKVHRLTEVPDCALMEKKLLSVFSEKFEVFRGKETFKGELDKMLKIFDQVCSPKKERQWKKYLPNWKETWTGKGTDKRPTLESITRKPNAHIDLRYFPLHLEGYIKGNEKVVIIAAHCDSMQIHRIGALCFLKSDTLGMAARSVNPKFATIVDLGHADVHFVVLEKNLPGDWVFCVARNWDECIAFRGKYYGGTDKKELLTPRGHGDNFWQNVECFGEDTEADEGLYEMMGRGHVFIFKDVTETVTRYLVNDLTDCYCAWMRNFSMELFTRDRRRTEFLTSPREPLSSIKRALHTMEVQRIISKMARPSTKFQYGVEVFGADLEIFPETEEQLESYAKWGKNFNSDDGYSYNYEFPDFILSLCVYAVFSWDWDCDVGGGVEIPGLPVNFDEPNPWSLEKTKKHTDIHDINHKFPGNVLLFHSREALIDIIVHCKDGPIYIVLFDPMKNKPIGEEYTMPPMKNFAKAIHFVDITKISSEYLCSVFRGETNV</sequence>
<proteinExistence type="predicted"/>
<protein>
    <submittedName>
        <fullName evidence="2">DNA binding protein</fullName>
    </submittedName>
</protein>
<reference evidence="2" key="1">
    <citation type="submission" date="2023-07" db="EMBL/GenBank/DDBJ databases">
        <authorList>
            <person name="Xia Y."/>
        </authorList>
    </citation>
    <scope>NUCLEOTIDE SEQUENCE</scope>
    <source>
        <strain evidence="2">E</strain>
    </source>
</reference>
<organism evidence="2">
    <name type="scientific">Marseillevirus sp</name>
    <dbReference type="NCBI Taxonomy" id="2809551"/>
    <lineage>
        <taxon>Viruses</taxon>
        <taxon>Varidnaviria</taxon>
        <taxon>Bamfordvirae</taxon>
        <taxon>Nucleocytoviricota</taxon>
        <taxon>Megaviricetes</taxon>
        <taxon>Pimascovirales</taxon>
        <taxon>Pimascovirales incertae sedis</taxon>
        <taxon>Marseilleviridae</taxon>
        <taxon>Marseillevirus</taxon>
    </lineage>
</organism>